<feature type="compositionally biased region" description="Basic and acidic residues" evidence="1">
    <location>
        <begin position="104"/>
        <end position="135"/>
    </location>
</feature>
<feature type="region of interest" description="Disordered" evidence="1">
    <location>
        <begin position="1"/>
        <end position="189"/>
    </location>
</feature>
<dbReference type="Proteomes" id="UP000053647">
    <property type="component" value="Unassembled WGS sequence"/>
</dbReference>
<gene>
    <name evidence="2" type="ORF">PAXINDRAFT_20953</name>
</gene>
<name>A0A0C9T2T4_PAXIN</name>
<proteinExistence type="predicted"/>
<accession>A0A0C9T2T4</accession>
<dbReference type="EMBL" id="KN820697">
    <property type="protein sequence ID" value="KIJ05818.1"/>
    <property type="molecule type" value="Genomic_DNA"/>
</dbReference>
<keyword evidence="3" id="KW-1185">Reference proteome</keyword>
<evidence type="ECO:0000313" key="3">
    <source>
        <dbReference type="Proteomes" id="UP000053647"/>
    </source>
</evidence>
<sequence>MPVGTSHGLLNKSNGGRDRKGVERDKVEDKKGEWASGVVAPSSNDDGGDEDVRHAYVVPTSTPTPPTTSHHLQTNDDHPRAWHSRGSKMVSYRAATLTQWPHTSELHDTNRQPWEEAKDETRGDEEGQETREGGRSRTRGPVRLTMATNANEHDQHTSGDEDHSPRPSPQPPPPAFHPPAPTPTPPHPE</sequence>
<evidence type="ECO:0000313" key="2">
    <source>
        <dbReference type="EMBL" id="KIJ05818.1"/>
    </source>
</evidence>
<feature type="compositionally biased region" description="Pro residues" evidence="1">
    <location>
        <begin position="166"/>
        <end position="189"/>
    </location>
</feature>
<reference evidence="3" key="2">
    <citation type="submission" date="2015-01" db="EMBL/GenBank/DDBJ databases">
        <title>Evolutionary Origins and Diversification of the Mycorrhizal Mutualists.</title>
        <authorList>
            <consortium name="DOE Joint Genome Institute"/>
            <consortium name="Mycorrhizal Genomics Consortium"/>
            <person name="Kohler A."/>
            <person name="Kuo A."/>
            <person name="Nagy L.G."/>
            <person name="Floudas D."/>
            <person name="Copeland A."/>
            <person name="Barry K.W."/>
            <person name="Cichocki N."/>
            <person name="Veneault-Fourrey C."/>
            <person name="LaButti K."/>
            <person name="Lindquist E.A."/>
            <person name="Lipzen A."/>
            <person name="Lundell T."/>
            <person name="Morin E."/>
            <person name="Murat C."/>
            <person name="Riley R."/>
            <person name="Ohm R."/>
            <person name="Sun H."/>
            <person name="Tunlid A."/>
            <person name="Henrissat B."/>
            <person name="Grigoriev I.V."/>
            <person name="Hibbett D.S."/>
            <person name="Martin F."/>
        </authorList>
    </citation>
    <scope>NUCLEOTIDE SEQUENCE [LARGE SCALE GENOMIC DNA]</scope>
    <source>
        <strain evidence="3">ATCC 200175</strain>
    </source>
</reference>
<dbReference type="HOGENOM" id="CLU_1434852_0_0_1"/>
<protein>
    <submittedName>
        <fullName evidence="2">Uncharacterized protein</fullName>
    </submittedName>
</protein>
<dbReference type="AlphaFoldDB" id="A0A0C9T2T4"/>
<feature type="compositionally biased region" description="Basic and acidic residues" evidence="1">
    <location>
        <begin position="15"/>
        <end position="33"/>
    </location>
</feature>
<feature type="compositionally biased region" description="Basic and acidic residues" evidence="1">
    <location>
        <begin position="151"/>
        <end position="165"/>
    </location>
</feature>
<evidence type="ECO:0000256" key="1">
    <source>
        <dbReference type="SAM" id="MobiDB-lite"/>
    </source>
</evidence>
<organism evidence="2 3">
    <name type="scientific">Paxillus involutus ATCC 200175</name>
    <dbReference type="NCBI Taxonomy" id="664439"/>
    <lineage>
        <taxon>Eukaryota</taxon>
        <taxon>Fungi</taxon>
        <taxon>Dikarya</taxon>
        <taxon>Basidiomycota</taxon>
        <taxon>Agaricomycotina</taxon>
        <taxon>Agaricomycetes</taxon>
        <taxon>Agaricomycetidae</taxon>
        <taxon>Boletales</taxon>
        <taxon>Paxilineae</taxon>
        <taxon>Paxillaceae</taxon>
        <taxon>Paxillus</taxon>
    </lineage>
</organism>
<reference evidence="2 3" key="1">
    <citation type="submission" date="2014-06" db="EMBL/GenBank/DDBJ databases">
        <authorList>
            <consortium name="DOE Joint Genome Institute"/>
            <person name="Kuo A."/>
            <person name="Kohler A."/>
            <person name="Nagy L.G."/>
            <person name="Floudas D."/>
            <person name="Copeland A."/>
            <person name="Barry K.W."/>
            <person name="Cichocki N."/>
            <person name="Veneault-Fourrey C."/>
            <person name="LaButti K."/>
            <person name="Lindquist E.A."/>
            <person name="Lipzen A."/>
            <person name="Lundell T."/>
            <person name="Morin E."/>
            <person name="Murat C."/>
            <person name="Sun H."/>
            <person name="Tunlid A."/>
            <person name="Henrissat B."/>
            <person name="Grigoriev I.V."/>
            <person name="Hibbett D.S."/>
            <person name="Martin F."/>
            <person name="Nordberg H.P."/>
            <person name="Cantor M.N."/>
            <person name="Hua S.X."/>
        </authorList>
    </citation>
    <scope>NUCLEOTIDE SEQUENCE [LARGE SCALE GENOMIC DNA]</scope>
    <source>
        <strain evidence="2 3">ATCC 200175</strain>
    </source>
</reference>